<gene>
    <name evidence="4" type="ORF">C4B63_47g95</name>
</gene>
<comment type="caution">
    <text evidence="4">The sequence shown here is derived from an EMBL/GenBank/DDBJ whole genome shotgun (WGS) entry which is preliminary data.</text>
</comment>
<accession>A0A2V2V757</accession>
<dbReference type="VEuPathDB" id="TriTrypDB:TcCLB.510943.184"/>
<dbReference type="VEuPathDB" id="TriTrypDB:Tc_MARK_3324"/>
<dbReference type="PROSITE" id="PS00383">
    <property type="entry name" value="TYR_PHOSPHATASE_1"/>
    <property type="match status" value="1"/>
</dbReference>
<dbReference type="InterPro" id="IPR016130">
    <property type="entry name" value="Tyr_Pase_AS"/>
</dbReference>
<feature type="domain" description="Tyrosine specific protein phosphatases" evidence="2">
    <location>
        <begin position="116"/>
        <end position="154"/>
    </location>
</feature>
<dbReference type="VEuPathDB" id="TriTrypDB:TCDM_09956"/>
<evidence type="ECO:0000313" key="4">
    <source>
        <dbReference type="EMBL" id="PWU90908.1"/>
    </source>
</evidence>
<dbReference type="Gene3D" id="3.90.190.10">
    <property type="entry name" value="Protein tyrosine phosphatase superfamily"/>
    <property type="match status" value="1"/>
</dbReference>
<protein>
    <submittedName>
        <fullName evidence="4">Putative tyrosine phosphatase</fullName>
    </submittedName>
</protein>
<evidence type="ECO:0000313" key="5">
    <source>
        <dbReference type="Proteomes" id="UP000246121"/>
    </source>
</evidence>
<dbReference type="VEuPathDB" id="TriTrypDB:C3747_14g250"/>
<dbReference type="AlphaFoldDB" id="A0A2V2V757"/>
<dbReference type="PROSITE" id="PS51181">
    <property type="entry name" value="PPASE_TENSIN"/>
    <property type="match status" value="1"/>
</dbReference>
<dbReference type="InterPro" id="IPR029021">
    <property type="entry name" value="Prot-tyrosine_phosphatase-like"/>
</dbReference>
<dbReference type="VEuPathDB" id="TriTrypDB:TcG_07435"/>
<reference evidence="4 5" key="1">
    <citation type="journal article" date="2018" name="Microb. Genom.">
        <title>Expanding an expanded genome: long-read sequencing of Trypanosoma cruzi.</title>
        <authorList>
            <person name="Berna L."/>
            <person name="Rodriguez M."/>
            <person name="Chiribao M.L."/>
            <person name="Parodi-Talice A."/>
            <person name="Pita S."/>
            <person name="Rijo G."/>
            <person name="Alvarez-Valin F."/>
            <person name="Robello C."/>
        </authorList>
    </citation>
    <scope>NUCLEOTIDE SEQUENCE [LARGE SCALE GENOMIC DNA]</scope>
    <source>
        <strain evidence="4 5">Dm28c</strain>
    </source>
</reference>
<dbReference type="Proteomes" id="UP000246121">
    <property type="component" value="Unassembled WGS sequence"/>
</dbReference>
<dbReference type="Pfam" id="PF13350">
    <property type="entry name" value="Y_phosphatase3"/>
    <property type="match status" value="1"/>
</dbReference>
<proteinExistence type="predicted"/>
<dbReference type="InterPro" id="IPR029023">
    <property type="entry name" value="Tensin_phosphatase"/>
</dbReference>
<dbReference type="InterPro" id="IPR026893">
    <property type="entry name" value="Tyr/Ser_Pase_IphP-type"/>
</dbReference>
<dbReference type="VEuPathDB" id="TriTrypDB:TCSYLVIO_004527"/>
<evidence type="ECO:0000259" key="3">
    <source>
        <dbReference type="PROSITE" id="PS51181"/>
    </source>
</evidence>
<feature type="domain" description="Phosphatase tensin-type" evidence="3">
    <location>
        <begin position="22"/>
        <end position="200"/>
    </location>
</feature>
<name>A0A2V2V757_TRYCR</name>
<dbReference type="VEuPathDB" id="TriTrypDB:TcBrA4_0131540"/>
<dbReference type="VEuPathDB" id="TriTrypDB:BCY84_00466"/>
<dbReference type="VEuPathDB" id="TriTrypDB:C4B63_47g95"/>
<dbReference type="VEuPathDB" id="TriTrypDB:TcCLB.504867.114"/>
<dbReference type="GO" id="GO:0016314">
    <property type="term" value="F:phosphatidylinositol-3,4,5-trisphosphate 3-phosphatase activity"/>
    <property type="evidence" value="ECO:0007669"/>
    <property type="project" value="TreeGrafter"/>
</dbReference>
<dbReference type="InterPro" id="IPR000387">
    <property type="entry name" value="Tyr_Pase_dom"/>
</dbReference>
<dbReference type="GO" id="GO:0005829">
    <property type="term" value="C:cytosol"/>
    <property type="evidence" value="ECO:0007669"/>
    <property type="project" value="TreeGrafter"/>
</dbReference>
<dbReference type="SUPFAM" id="SSF52799">
    <property type="entry name" value="(Phosphotyrosine protein) phosphatases II"/>
    <property type="match status" value="1"/>
</dbReference>
<evidence type="ECO:0000259" key="2">
    <source>
        <dbReference type="PROSITE" id="PS50056"/>
    </source>
</evidence>
<evidence type="ECO:0000256" key="1">
    <source>
        <dbReference type="ARBA" id="ARBA00022801"/>
    </source>
</evidence>
<sequence>MGLCCIAARRAVSLKKRRIKYKNAPGGTVDLDLVQIHRRIICMGFPALGIESFYRNRYKDVLRYLDHMYGTDYMVYNLCAEPKYRYDLTFFHGRVREFPFPDHWACPLIMIPRFVEDAVRYITSVDHAREAVVVVHCKAGKGRTGLLTCCLLMEIEPSIGGLAKNAISYYGIQRTFDGRGLTLPSQLRYVEYYERLRNEYGGEVPAKVPVVDIHQFHIRGIQAKVTITSCKWYACERVCVISLNASRCCNAQVIKSSPHFTTVNVANNDFFKKLSQDIRVEFLNGCSIVGVLTFHTLFIEREYVYRGLDKICVLKLPESAGISFDFTASLEK</sequence>
<dbReference type="PROSITE" id="PS50056">
    <property type="entry name" value="TYR_PHOSPHATASE_2"/>
    <property type="match status" value="1"/>
</dbReference>
<dbReference type="PANTHER" id="PTHR12305">
    <property type="entry name" value="PHOSPHATASE WITH HOMOLOGY TO TENSIN"/>
    <property type="match status" value="1"/>
</dbReference>
<keyword evidence="1" id="KW-0378">Hydrolase</keyword>
<dbReference type="EMBL" id="PRFA01000047">
    <property type="protein sequence ID" value="PWU90908.1"/>
    <property type="molecule type" value="Genomic_DNA"/>
</dbReference>
<organism evidence="4 5">
    <name type="scientific">Trypanosoma cruzi</name>
    <dbReference type="NCBI Taxonomy" id="5693"/>
    <lineage>
        <taxon>Eukaryota</taxon>
        <taxon>Discoba</taxon>
        <taxon>Euglenozoa</taxon>
        <taxon>Kinetoplastea</taxon>
        <taxon>Metakinetoplastina</taxon>
        <taxon>Trypanosomatida</taxon>
        <taxon>Trypanosomatidae</taxon>
        <taxon>Trypanosoma</taxon>
        <taxon>Schizotrypanum</taxon>
    </lineage>
</organism>
<dbReference type="VEuPathDB" id="TriTrypDB:TcCL_NonESM08376"/>
<dbReference type="VEuPathDB" id="TriTrypDB:ECC02_005269"/>
<dbReference type="GO" id="GO:0004721">
    <property type="term" value="F:phosphoprotein phosphatase activity"/>
    <property type="evidence" value="ECO:0007669"/>
    <property type="project" value="InterPro"/>
</dbReference>
<dbReference type="InterPro" id="IPR051281">
    <property type="entry name" value="Dual-spec_lipid-protein_phosph"/>
</dbReference>